<sequence length="134" mass="15136">MTVIEGLIRTEDDGSLSFGNYELETKSKVPDFDHFGDSYKVKTYKEITKLERNDLFVYESVPGTVVRQFKMNDEEVNFIVEGFEDTQIALGLEPEKEYRVYVDGVDVGSARTNLGGKLVFSVELGSGEKNIHII</sequence>
<comment type="caution">
    <text evidence="1">The sequence shown here is derived from an EMBL/GenBank/DDBJ whole genome shotgun (WGS) entry which is preliminary data.</text>
</comment>
<proteinExistence type="predicted"/>
<evidence type="ECO:0000313" key="2">
    <source>
        <dbReference type="Proteomes" id="UP000823927"/>
    </source>
</evidence>
<dbReference type="AlphaFoldDB" id="A0A9D1JR98"/>
<name>A0A9D1JR98_9FIRM</name>
<protein>
    <submittedName>
        <fullName evidence="1">Endosialidase</fullName>
    </submittedName>
</protein>
<dbReference type="EMBL" id="DVIT01000023">
    <property type="protein sequence ID" value="HIS47130.1"/>
    <property type="molecule type" value="Genomic_DNA"/>
</dbReference>
<dbReference type="Proteomes" id="UP000823927">
    <property type="component" value="Unassembled WGS sequence"/>
</dbReference>
<accession>A0A9D1JR98</accession>
<reference evidence="1" key="1">
    <citation type="submission" date="2020-10" db="EMBL/GenBank/DDBJ databases">
        <authorList>
            <person name="Gilroy R."/>
        </authorList>
    </citation>
    <scope>NUCLEOTIDE SEQUENCE</scope>
    <source>
        <strain evidence="1">CHK178-757</strain>
    </source>
</reference>
<organism evidence="1 2">
    <name type="scientific">Candidatus Scybalocola faecigallinarum</name>
    <dbReference type="NCBI Taxonomy" id="2840941"/>
    <lineage>
        <taxon>Bacteria</taxon>
        <taxon>Bacillati</taxon>
        <taxon>Bacillota</taxon>
        <taxon>Clostridia</taxon>
        <taxon>Lachnospirales</taxon>
        <taxon>Lachnospiraceae</taxon>
        <taxon>Lachnospiraceae incertae sedis</taxon>
        <taxon>Candidatus Scybalocola (ex Gilroy et al. 2021)</taxon>
    </lineage>
</organism>
<evidence type="ECO:0000313" key="1">
    <source>
        <dbReference type="EMBL" id="HIS47130.1"/>
    </source>
</evidence>
<gene>
    <name evidence="1" type="ORF">IAB46_06135</name>
</gene>
<reference evidence="1" key="2">
    <citation type="journal article" date="2021" name="PeerJ">
        <title>Extensive microbial diversity within the chicken gut microbiome revealed by metagenomics and culture.</title>
        <authorList>
            <person name="Gilroy R."/>
            <person name="Ravi A."/>
            <person name="Getino M."/>
            <person name="Pursley I."/>
            <person name="Horton D.L."/>
            <person name="Alikhan N.F."/>
            <person name="Baker D."/>
            <person name="Gharbi K."/>
            <person name="Hall N."/>
            <person name="Watson M."/>
            <person name="Adriaenssens E.M."/>
            <person name="Foster-Nyarko E."/>
            <person name="Jarju S."/>
            <person name="Secka A."/>
            <person name="Antonio M."/>
            <person name="Oren A."/>
            <person name="Chaudhuri R.R."/>
            <person name="La Ragione R."/>
            <person name="Hildebrand F."/>
            <person name="Pallen M.J."/>
        </authorList>
    </citation>
    <scope>NUCLEOTIDE SEQUENCE</scope>
    <source>
        <strain evidence="1">CHK178-757</strain>
    </source>
</reference>